<organism evidence="1 2">
    <name type="scientific">Veillonella parvula</name>
    <name type="common">Staphylococcus parvulus</name>
    <dbReference type="NCBI Taxonomy" id="29466"/>
    <lineage>
        <taxon>Bacteria</taxon>
        <taxon>Bacillati</taxon>
        <taxon>Bacillota</taxon>
        <taxon>Negativicutes</taxon>
        <taxon>Veillonellales</taxon>
        <taxon>Veillonellaceae</taxon>
        <taxon>Veillonella</taxon>
    </lineage>
</organism>
<accession>A0A942WT61</accession>
<name>A0A942WT61_VEIPA</name>
<gene>
    <name evidence="1" type="ORF">KHZ90_09590</name>
</gene>
<dbReference type="EMBL" id="JAGZMU010000008">
    <property type="protein sequence ID" value="MBS4894007.1"/>
    <property type="molecule type" value="Genomic_DNA"/>
</dbReference>
<dbReference type="AlphaFoldDB" id="A0A942WT61"/>
<evidence type="ECO:0000313" key="1">
    <source>
        <dbReference type="EMBL" id="MBS4894007.1"/>
    </source>
</evidence>
<reference evidence="1" key="1">
    <citation type="submission" date="2021-02" db="EMBL/GenBank/DDBJ databases">
        <title>Infant gut strain persistence is associated with maternal origin, phylogeny, and functional potential including surface adhesion and iron acquisition.</title>
        <authorList>
            <person name="Lou Y.C."/>
        </authorList>
    </citation>
    <scope>NUCLEOTIDE SEQUENCE</scope>
    <source>
        <strain evidence="1">L3_108_031G1_dasL3_108_031G1_concoct_20</strain>
    </source>
</reference>
<sequence length="83" mass="9636">MENKECKYCEGGVALVDGKYLGLAIYYSENGNNNAYIRGYDKQGWDISEPFKINYCPNCGKKILKNNVNFKKKWFNKLKNIVK</sequence>
<dbReference type="RefSeq" id="WP_278468433.1">
    <property type="nucleotide sequence ID" value="NZ_JAGZMU010000008.1"/>
</dbReference>
<dbReference type="Proteomes" id="UP000778864">
    <property type="component" value="Unassembled WGS sequence"/>
</dbReference>
<proteinExistence type="predicted"/>
<evidence type="ECO:0000313" key="2">
    <source>
        <dbReference type="Proteomes" id="UP000778864"/>
    </source>
</evidence>
<comment type="caution">
    <text evidence="1">The sequence shown here is derived from an EMBL/GenBank/DDBJ whole genome shotgun (WGS) entry which is preliminary data.</text>
</comment>
<protein>
    <submittedName>
        <fullName evidence="1">Uncharacterized protein</fullName>
    </submittedName>
</protein>